<name>A0A1Y2H431_9FUNG</name>
<dbReference type="SUPFAM" id="SSF50978">
    <property type="entry name" value="WD40 repeat-like"/>
    <property type="match status" value="1"/>
</dbReference>
<evidence type="ECO:0000313" key="1">
    <source>
        <dbReference type="EMBL" id="ORZ29317.1"/>
    </source>
</evidence>
<protein>
    <recommendedName>
        <fullName evidence="3">WD40-repeat-containing domain protein</fullName>
    </recommendedName>
</protein>
<evidence type="ECO:0008006" key="3">
    <source>
        <dbReference type="Google" id="ProtNLM"/>
    </source>
</evidence>
<organism evidence="1 2">
    <name type="scientific">Catenaria anguillulae PL171</name>
    <dbReference type="NCBI Taxonomy" id="765915"/>
    <lineage>
        <taxon>Eukaryota</taxon>
        <taxon>Fungi</taxon>
        <taxon>Fungi incertae sedis</taxon>
        <taxon>Blastocladiomycota</taxon>
        <taxon>Blastocladiomycetes</taxon>
        <taxon>Blastocladiales</taxon>
        <taxon>Catenariaceae</taxon>
        <taxon>Catenaria</taxon>
    </lineage>
</organism>
<evidence type="ECO:0000313" key="2">
    <source>
        <dbReference type="Proteomes" id="UP000193411"/>
    </source>
</evidence>
<dbReference type="Gene3D" id="2.130.10.10">
    <property type="entry name" value="YVTN repeat-like/Quinoprotein amine dehydrogenase"/>
    <property type="match status" value="1"/>
</dbReference>
<dbReference type="AlphaFoldDB" id="A0A1Y2H431"/>
<keyword evidence="2" id="KW-1185">Reference proteome</keyword>
<dbReference type="InterPro" id="IPR015943">
    <property type="entry name" value="WD40/YVTN_repeat-like_dom_sf"/>
</dbReference>
<reference evidence="1 2" key="1">
    <citation type="submission" date="2016-07" db="EMBL/GenBank/DDBJ databases">
        <title>Pervasive Adenine N6-methylation of Active Genes in Fungi.</title>
        <authorList>
            <consortium name="DOE Joint Genome Institute"/>
            <person name="Mondo S.J."/>
            <person name="Dannebaum R.O."/>
            <person name="Kuo R.C."/>
            <person name="Labutti K."/>
            <person name="Haridas S."/>
            <person name="Kuo A."/>
            <person name="Salamov A."/>
            <person name="Ahrendt S.R."/>
            <person name="Lipzen A."/>
            <person name="Sullivan W."/>
            <person name="Andreopoulos W.B."/>
            <person name="Clum A."/>
            <person name="Lindquist E."/>
            <person name="Daum C."/>
            <person name="Ramamoorthy G.K."/>
            <person name="Gryganskyi A."/>
            <person name="Culley D."/>
            <person name="Magnuson J.K."/>
            <person name="James T.Y."/>
            <person name="O'Malley M.A."/>
            <person name="Stajich J.E."/>
            <person name="Spatafora J.W."/>
            <person name="Visel A."/>
            <person name="Grigoriev I.V."/>
        </authorList>
    </citation>
    <scope>NUCLEOTIDE SEQUENCE [LARGE SCALE GENOMIC DNA]</scope>
    <source>
        <strain evidence="1 2">PL171</strain>
    </source>
</reference>
<comment type="caution">
    <text evidence="1">The sequence shown here is derived from an EMBL/GenBank/DDBJ whole genome shotgun (WGS) entry which is preliminary data.</text>
</comment>
<accession>A0A1Y2H431</accession>
<gene>
    <name evidence="1" type="ORF">BCR44DRAFT_184394</name>
</gene>
<dbReference type="EMBL" id="MCFL01000233">
    <property type="protein sequence ID" value="ORZ29317.1"/>
    <property type="molecule type" value="Genomic_DNA"/>
</dbReference>
<sequence>MASGSWTRQMASDGVLSSPLRFALRPPAGSTSSSTNPTMETLTLNQTTIPSRWNLYHQTMSPSNSQTCTIVAIANSDTSIKLVCVSMNGKCVQFSLPRLSPTNSNLMIQRLCASTSALVALLADKGDASRQSLICVPVPTSLFTYLSGDEYTKPLPKWERKLAHIGDPTRGQVVTKASQPPIMPTASNWDTSREFAIPSRFGTIVQVVYSAQTHPLAILRTSNRKYSPLVLVRVDRPDTPVVGTINVACPQLVASLPKGRKPGSMTAFAHVSGLDERFLRPMPAFPMMGSTTGSVHAHATSTSELATLVLAVGDSRGNVHVYRVLAPRPSPSPSCSVPCPDEYEVEHFASLVGVGGDGNVAAIRSVHVNAGVVVAADVNGQVRVWEPLSGKCLRRFRFACGKGEAEQVSHITSWPEAPDRIAFVLESGKVKVLDVLDPDDWIPRFSTKCFTWDD</sequence>
<dbReference type="Proteomes" id="UP000193411">
    <property type="component" value="Unassembled WGS sequence"/>
</dbReference>
<dbReference type="InterPro" id="IPR036322">
    <property type="entry name" value="WD40_repeat_dom_sf"/>
</dbReference>
<proteinExistence type="predicted"/>